<evidence type="ECO:0000313" key="3">
    <source>
        <dbReference type="Proteomes" id="UP001066276"/>
    </source>
</evidence>
<name>A0AAV7VP49_PLEWA</name>
<evidence type="ECO:0000313" key="2">
    <source>
        <dbReference type="EMBL" id="KAJ1202467.1"/>
    </source>
</evidence>
<dbReference type="Proteomes" id="UP001066276">
    <property type="component" value="Chromosome 2_1"/>
</dbReference>
<feature type="compositionally biased region" description="Polar residues" evidence="1">
    <location>
        <begin position="36"/>
        <end position="51"/>
    </location>
</feature>
<comment type="caution">
    <text evidence="2">The sequence shown here is derived from an EMBL/GenBank/DDBJ whole genome shotgun (WGS) entry which is preliminary data.</text>
</comment>
<feature type="region of interest" description="Disordered" evidence="1">
    <location>
        <begin position="1"/>
        <end position="51"/>
    </location>
</feature>
<protein>
    <submittedName>
        <fullName evidence="2">Uncharacterized protein</fullName>
    </submittedName>
</protein>
<organism evidence="2 3">
    <name type="scientific">Pleurodeles waltl</name>
    <name type="common">Iberian ribbed newt</name>
    <dbReference type="NCBI Taxonomy" id="8319"/>
    <lineage>
        <taxon>Eukaryota</taxon>
        <taxon>Metazoa</taxon>
        <taxon>Chordata</taxon>
        <taxon>Craniata</taxon>
        <taxon>Vertebrata</taxon>
        <taxon>Euteleostomi</taxon>
        <taxon>Amphibia</taxon>
        <taxon>Batrachia</taxon>
        <taxon>Caudata</taxon>
        <taxon>Salamandroidea</taxon>
        <taxon>Salamandridae</taxon>
        <taxon>Pleurodelinae</taxon>
        <taxon>Pleurodeles</taxon>
    </lineage>
</organism>
<sequence length="164" mass="18334">MLPTSTAAIPDGAMIDNYGRVSDPTPLKSGDAKDPNLTTSSSSSAITFNPPCTNSMEDWMRQIREELRAIKLSQEEAHKETKDQISQLNTSLTHLSPKLSLVDQRVSDLEDSGHQSGLTIPRIQTELEELQMKLKKKNFPLKWPINLGETKTMIINSNKKRTQS</sequence>
<proteinExistence type="predicted"/>
<gene>
    <name evidence="2" type="ORF">NDU88_006267</name>
</gene>
<dbReference type="AlphaFoldDB" id="A0AAV7VP49"/>
<dbReference type="EMBL" id="JANPWB010000003">
    <property type="protein sequence ID" value="KAJ1202467.1"/>
    <property type="molecule type" value="Genomic_DNA"/>
</dbReference>
<reference evidence="2" key="1">
    <citation type="journal article" date="2022" name="bioRxiv">
        <title>Sequencing and chromosome-scale assembly of the giantPleurodeles waltlgenome.</title>
        <authorList>
            <person name="Brown T."/>
            <person name="Elewa A."/>
            <person name="Iarovenko S."/>
            <person name="Subramanian E."/>
            <person name="Araus A.J."/>
            <person name="Petzold A."/>
            <person name="Susuki M."/>
            <person name="Suzuki K.-i.T."/>
            <person name="Hayashi T."/>
            <person name="Toyoda A."/>
            <person name="Oliveira C."/>
            <person name="Osipova E."/>
            <person name="Leigh N.D."/>
            <person name="Simon A."/>
            <person name="Yun M.H."/>
        </authorList>
    </citation>
    <scope>NUCLEOTIDE SEQUENCE</scope>
    <source>
        <strain evidence="2">20211129_DDA</strain>
        <tissue evidence="2">Liver</tissue>
    </source>
</reference>
<accession>A0AAV7VP49</accession>
<evidence type="ECO:0000256" key="1">
    <source>
        <dbReference type="SAM" id="MobiDB-lite"/>
    </source>
</evidence>
<keyword evidence="3" id="KW-1185">Reference proteome</keyword>